<dbReference type="Proteomes" id="UP000321814">
    <property type="component" value="Unassembled WGS sequence"/>
</dbReference>
<evidence type="ECO:0000256" key="1">
    <source>
        <dbReference type="ARBA" id="ARBA00022679"/>
    </source>
</evidence>
<keyword evidence="1 4" id="KW-0808">Transferase</keyword>
<evidence type="ECO:0000256" key="2">
    <source>
        <dbReference type="SAM" id="MobiDB-lite"/>
    </source>
</evidence>
<comment type="caution">
    <text evidence="4">The sequence shown here is derived from an EMBL/GenBank/DDBJ whole genome shotgun (WGS) entry which is preliminary data.</text>
</comment>
<feature type="region of interest" description="Disordered" evidence="2">
    <location>
        <begin position="1"/>
        <end position="20"/>
    </location>
</feature>
<proteinExistence type="predicted"/>
<dbReference type="RefSeq" id="WP_147903969.1">
    <property type="nucleotide sequence ID" value="NZ_BAAAGC010000007.1"/>
</dbReference>
<dbReference type="AlphaFoldDB" id="A0A5C8LY44"/>
<dbReference type="PANTHER" id="PTHR43861">
    <property type="entry name" value="TRANS-ACONITATE 2-METHYLTRANSFERASE-RELATED"/>
    <property type="match status" value="1"/>
</dbReference>
<dbReference type="CDD" id="cd02440">
    <property type="entry name" value="AdoMet_MTases"/>
    <property type="match status" value="1"/>
</dbReference>
<gene>
    <name evidence="4" type="ORF">FU839_08215</name>
</gene>
<evidence type="ECO:0000313" key="5">
    <source>
        <dbReference type="Proteomes" id="UP000321814"/>
    </source>
</evidence>
<dbReference type="Gene3D" id="3.40.50.150">
    <property type="entry name" value="Vaccinia Virus protein VP39"/>
    <property type="match status" value="1"/>
</dbReference>
<dbReference type="GO" id="GO:0008168">
    <property type="term" value="F:methyltransferase activity"/>
    <property type="evidence" value="ECO:0007669"/>
    <property type="project" value="UniProtKB-KW"/>
</dbReference>
<keyword evidence="5" id="KW-1185">Reference proteome</keyword>
<evidence type="ECO:0000313" key="4">
    <source>
        <dbReference type="EMBL" id="TXK81095.1"/>
    </source>
</evidence>
<dbReference type="OrthoDB" id="9772751at2"/>
<protein>
    <submittedName>
        <fullName evidence="4">Class I SAM-dependent methyltransferase</fullName>
    </submittedName>
</protein>
<dbReference type="GO" id="GO:0032259">
    <property type="term" value="P:methylation"/>
    <property type="evidence" value="ECO:0007669"/>
    <property type="project" value="UniProtKB-KW"/>
</dbReference>
<dbReference type="EMBL" id="VRLR01000004">
    <property type="protein sequence ID" value="TXK81095.1"/>
    <property type="molecule type" value="Genomic_DNA"/>
</dbReference>
<sequence>MNNHFVQPPENSYLEGPPRQVPGYHSLHRMTAILLAEHLPAEGSLLVLGAGGGLEIKALAQAQSGWSFIGIDPSAGMLELAADTVANYQDRVRLHQGYIEDAPQGPFDGAICLLTFHFIPREMRLETLQQIQRRLKPKAPLIIAHHSFPQTEPERTLWISRHLAFSHSPPAQAEAAQAAMKTKLSILAPEEEEVLLKQAGFCQISLFYAAFSFKGWVAYADGSVASCNT</sequence>
<dbReference type="InterPro" id="IPR041698">
    <property type="entry name" value="Methyltransf_25"/>
</dbReference>
<feature type="domain" description="Methyltransferase" evidence="3">
    <location>
        <begin position="46"/>
        <end position="137"/>
    </location>
</feature>
<name>A0A5C8LY44_9GAMM</name>
<reference evidence="4 5" key="1">
    <citation type="submission" date="2019-08" db="EMBL/GenBank/DDBJ databases">
        <title>Draft genome analysis of Rheinheimera tangshanensis isolated from the roots of fresh rice plants (Oryza sativa).</title>
        <authorList>
            <person name="Yu Q."/>
            <person name="Qi Y."/>
            <person name="Zhang H."/>
            <person name="Pu J."/>
        </authorList>
    </citation>
    <scope>NUCLEOTIDE SEQUENCE [LARGE SCALE GENOMIC DNA]</scope>
    <source>
        <strain evidence="4 5">JA3-B52</strain>
    </source>
</reference>
<dbReference type="Pfam" id="PF13649">
    <property type="entry name" value="Methyltransf_25"/>
    <property type="match status" value="1"/>
</dbReference>
<dbReference type="InterPro" id="IPR029063">
    <property type="entry name" value="SAM-dependent_MTases_sf"/>
</dbReference>
<keyword evidence="4" id="KW-0489">Methyltransferase</keyword>
<accession>A0A5C8LY44</accession>
<evidence type="ECO:0000259" key="3">
    <source>
        <dbReference type="Pfam" id="PF13649"/>
    </source>
</evidence>
<organism evidence="4 5">
    <name type="scientific">Rheinheimera tangshanensis</name>
    <dbReference type="NCBI Taxonomy" id="400153"/>
    <lineage>
        <taxon>Bacteria</taxon>
        <taxon>Pseudomonadati</taxon>
        <taxon>Pseudomonadota</taxon>
        <taxon>Gammaproteobacteria</taxon>
        <taxon>Chromatiales</taxon>
        <taxon>Chromatiaceae</taxon>
        <taxon>Rheinheimera</taxon>
    </lineage>
</organism>
<dbReference type="SUPFAM" id="SSF53335">
    <property type="entry name" value="S-adenosyl-L-methionine-dependent methyltransferases"/>
    <property type="match status" value="1"/>
</dbReference>